<protein>
    <submittedName>
        <fullName evidence="2">Uncharacterized protein</fullName>
    </submittedName>
</protein>
<dbReference type="RefSeq" id="WP_215818019.1">
    <property type="nucleotide sequence ID" value="NZ_JAGSOY010000003.1"/>
</dbReference>
<evidence type="ECO:0000313" key="3">
    <source>
        <dbReference type="Proteomes" id="UP000690515"/>
    </source>
</evidence>
<dbReference type="PROSITE" id="PS51257">
    <property type="entry name" value="PROKAR_LIPOPROTEIN"/>
    <property type="match status" value="1"/>
</dbReference>
<keyword evidence="1" id="KW-0812">Transmembrane</keyword>
<name>A0ABS5Z721_9GAMM</name>
<organism evidence="2 3">
    <name type="scientific">Zooshikella harenae</name>
    <dbReference type="NCBI Taxonomy" id="2827238"/>
    <lineage>
        <taxon>Bacteria</taxon>
        <taxon>Pseudomonadati</taxon>
        <taxon>Pseudomonadota</taxon>
        <taxon>Gammaproteobacteria</taxon>
        <taxon>Oceanospirillales</taxon>
        <taxon>Zooshikellaceae</taxon>
        <taxon>Zooshikella</taxon>
    </lineage>
</organism>
<gene>
    <name evidence="2" type="ORF">KCG35_02130</name>
</gene>
<accession>A0ABS5Z721</accession>
<evidence type="ECO:0000256" key="1">
    <source>
        <dbReference type="SAM" id="Phobius"/>
    </source>
</evidence>
<comment type="caution">
    <text evidence="2">The sequence shown here is derived from an EMBL/GenBank/DDBJ whole genome shotgun (WGS) entry which is preliminary data.</text>
</comment>
<dbReference type="EMBL" id="JAGSOY010000003">
    <property type="protein sequence ID" value="MBU2709853.1"/>
    <property type="molecule type" value="Genomic_DNA"/>
</dbReference>
<keyword evidence="1" id="KW-1133">Transmembrane helix</keyword>
<dbReference type="Proteomes" id="UP000690515">
    <property type="component" value="Unassembled WGS sequence"/>
</dbReference>
<proteinExistence type="predicted"/>
<keyword evidence="1" id="KW-0472">Membrane</keyword>
<sequence>MTKWYNSTPFHIFSLISCGFLLFITIPHVLNGEYQQYTPFMFIWVVYLTRSLKYLFGSEDSSVQEEAKAKVAKKLNLNPMKLTTDNVRQLYRDGYESLAFRQFCKLKKHKSYTKEELAVKFADFVKK</sequence>
<feature type="transmembrane region" description="Helical" evidence="1">
    <location>
        <begin position="12"/>
        <end position="30"/>
    </location>
</feature>
<evidence type="ECO:0000313" key="2">
    <source>
        <dbReference type="EMBL" id="MBU2709853.1"/>
    </source>
</evidence>
<keyword evidence="3" id="KW-1185">Reference proteome</keyword>
<reference evidence="2 3" key="1">
    <citation type="submission" date="2021-04" db="EMBL/GenBank/DDBJ databases">
        <authorList>
            <person name="Pira H."/>
            <person name="Risdian C."/>
            <person name="Wink J."/>
        </authorList>
    </citation>
    <scope>NUCLEOTIDE SEQUENCE [LARGE SCALE GENOMIC DNA]</scope>
    <source>
        <strain evidence="2 3">WH53</strain>
    </source>
</reference>